<gene>
    <name evidence="3" type="ORF">ACFOMH_14525</name>
</gene>
<evidence type="ECO:0000256" key="1">
    <source>
        <dbReference type="SAM" id="Phobius"/>
    </source>
</evidence>
<dbReference type="Proteomes" id="UP001595721">
    <property type="component" value="Unassembled WGS sequence"/>
</dbReference>
<accession>A0ABV7R6F4</accession>
<feature type="transmembrane region" description="Helical" evidence="1">
    <location>
        <begin position="93"/>
        <end position="112"/>
    </location>
</feature>
<evidence type="ECO:0000313" key="3">
    <source>
        <dbReference type="EMBL" id="MFC3529392.1"/>
    </source>
</evidence>
<reference evidence="4" key="1">
    <citation type="journal article" date="2019" name="Int. J. Syst. Evol. Microbiol.">
        <title>The Global Catalogue of Microorganisms (GCM) 10K type strain sequencing project: providing services to taxonomists for standard genome sequencing and annotation.</title>
        <authorList>
            <consortium name="The Broad Institute Genomics Platform"/>
            <consortium name="The Broad Institute Genome Sequencing Center for Infectious Disease"/>
            <person name="Wu L."/>
            <person name="Ma J."/>
        </authorList>
    </citation>
    <scope>NUCLEOTIDE SEQUENCE [LARGE SCALE GENOMIC DNA]</scope>
    <source>
        <strain evidence="4">KCTC 42899</strain>
    </source>
</reference>
<dbReference type="EMBL" id="JBHRXJ010000011">
    <property type="protein sequence ID" value="MFC3529392.1"/>
    <property type="molecule type" value="Genomic_DNA"/>
</dbReference>
<comment type="caution">
    <text evidence="3">The sequence shown here is derived from an EMBL/GenBank/DDBJ whole genome shotgun (WGS) entry which is preliminary data.</text>
</comment>
<keyword evidence="1" id="KW-0812">Transmembrane</keyword>
<keyword evidence="2" id="KW-0732">Signal</keyword>
<proteinExistence type="predicted"/>
<sequence>MADMLRAAFAALALTLLTGAAALAQQDGYRVIEAADPPRGADLDRLMTEARLRRIDTGMTYVTRLQGDLADGPAIELSRPDVSPRRDGIGVDGGSVSAMAVIGLFLLGLVLWMRFGGSGNLLAAAPKPDRLRHAAPESWALTEAERMTDPQTLLDQIAAMPDRSAAMVRLLHHCLLFAGDDSDTRFARADTERDAFRRLPEGWRFHQPLALLLNATELAHYGGRAVDEAGFARALETGRQLLIPKKPAHA</sequence>
<feature type="chain" id="PRO_5045926876" description="DUF4129 domain-containing protein" evidence="2">
    <location>
        <begin position="25"/>
        <end position="250"/>
    </location>
</feature>
<evidence type="ECO:0008006" key="5">
    <source>
        <dbReference type="Google" id="ProtNLM"/>
    </source>
</evidence>
<evidence type="ECO:0000256" key="2">
    <source>
        <dbReference type="SAM" id="SignalP"/>
    </source>
</evidence>
<evidence type="ECO:0000313" key="4">
    <source>
        <dbReference type="Proteomes" id="UP001595721"/>
    </source>
</evidence>
<organism evidence="3 4">
    <name type="scientific">Paracoccus mangrovi</name>
    <dbReference type="NCBI Taxonomy" id="1715645"/>
    <lineage>
        <taxon>Bacteria</taxon>
        <taxon>Pseudomonadati</taxon>
        <taxon>Pseudomonadota</taxon>
        <taxon>Alphaproteobacteria</taxon>
        <taxon>Rhodobacterales</taxon>
        <taxon>Paracoccaceae</taxon>
        <taxon>Paracoccus</taxon>
    </lineage>
</organism>
<name>A0ABV7R6F4_9RHOB</name>
<keyword evidence="1" id="KW-1133">Transmembrane helix</keyword>
<protein>
    <recommendedName>
        <fullName evidence="5">DUF4129 domain-containing protein</fullName>
    </recommendedName>
</protein>
<keyword evidence="1" id="KW-0472">Membrane</keyword>
<keyword evidence="4" id="KW-1185">Reference proteome</keyword>
<feature type="signal peptide" evidence="2">
    <location>
        <begin position="1"/>
        <end position="24"/>
    </location>
</feature>